<dbReference type="InterPro" id="IPR051962">
    <property type="entry name" value="Cuticlin"/>
</dbReference>
<feature type="signal peptide" evidence="9">
    <location>
        <begin position="1"/>
        <end position="25"/>
    </location>
</feature>
<sequence>SFYRTQKMAALASTVLISLFLPSIAEFVGNELVETPEIICNTDTIEMNFRTRQPFSGKVYVKGHYNRPECRVDYAERGPDGRPKGGIRLNHGACDMDRQRMVTDEGMMFSTVLVISFHPLFITKVDRAFNIKCMYREATRAVEQELDVSALPTETLSNEMPMPTCSYTIRRDQLDGPILRYARVGDQVVHRWECESEMYGVLVHSCFVEDGQGEKAMIVDERGCHTDHTLLGDPTYVEALNMAYRESFVFKFADRVAVRFQCEIRLCIKEDNGCDGITPPICFDSSRNRINTTRLLRRRRSSSHIREGDLISQTLYVIEKEEQERENESPDVLRSISFESVQNICLTPREVFSLVSLLGLLIMFTLLLALFVCCRRFYMVSDEQRHFMKS</sequence>
<feature type="non-terminal residue" evidence="11">
    <location>
        <position position="1"/>
    </location>
</feature>
<keyword evidence="12" id="KW-1185">Reference proteome</keyword>
<dbReference type="EMBL" id="BTSX01000006">
    <property type="protein sequence ID" value="GMT05553.1"/>
    <property type="molecule type" value="Genomic_DNA"/>
</dbReference>
<dbReference type="InterPro" id="IPR056953">
    <property type="entry name" value="CUT_N"/>
</dbReference>
<evidence type="ECO:0000256" key="8">
    <source>
        <dbReference type="SAM" id="Phobius"/>
    </source>
</evidence>
<dbReference type="SMART" id="SM00241">
    <property type="entry name" value="ZP"/>
    <property type="match status" value="1"/>
</dbReference>
<accession>A0AAV5UFT4</accession>
<evidence type="ECO:0000256" key="6">
    <source>
        <dbReference type="ARBA" id="ARBA00022989"/>
    </source>
</evidence>
<comment type="caution">
    <text evidence="11">The sequence shown here is derived from an EMBL/GenBank/DDBJ whole genome shotgun (WGS) entry which is preliminary data.</text>
</comment>
<dbReference type="Pfam" id="PF25057">
    <property type="entry name" value="CUT_N"/>
    <property type="match status" value="1"/>
</dbReference>
<keyword evidence="6 8" id="KW-1133">Transmembrane helix</keyword>
<reference evidence="11" key="1">
    <citation type="submission" date="2023-10" db="EMBL/GenBank/DDBJ databases">
        <title>Genome assembly of Pristionchus species.</title>
        <authorList>
            <person name="Yoshida K."/>
            <person name="Sommer R.J."/>
        </authorList>
    </citation>
    <scope>NUCLEOTIDE SEQUENCE</scope>
    <source>
        <strain evidence="11">RS0144</strain>
    </source>
</reference>
<dbReference type="InterPro" id="IPR057475">
    <property type="entry name" value="CUT_C"/>
</dbReference>
<keyword evidence="2" id="KW-0193">Cuticle</keyword>
<protein>
    <recommendedName>
        <fullName evidence="10">ZP domain-containing protein</fullName>
    </recommendedName>
</protein>
<evidence type="ECO:0000256" key="3">
    <source>
        <dbReference type="ARBA" id="ARBA00022475"/>
    </source>
</evidence>
<evidence type="ECO:0000259" key="10">
    <source>
        <dbReference type="PROSITE" id="PS51034"/>
    </source>
</evidence>
<proteinExistence type="predicted"/>
<evidence type="ECO:0000256" key="5">
    <source>
        <dbReference type="ARBA" id="ARBA00022729"/>
    </source>
</evidence>
<evidence type="ECO:0000256" key="1">
    <source>
        <dbReference type="ARBA" id="ARBA00004251"/>
    </source>
</evidence>
<keyword evidence="5 9" id="KW-0732">Signal</keyword>
<dbReference type="AlphaFoldDB" id="A0AAV5UFT4"/>
<evidence type="ECO:0000313" key="11">
    <source>
        <dbReference type="EMBL" id="GMT05553.1"/>
    </source>
</evidence>
<evidence type="ECO:0000256" key="4">
    <source>
        <dbReference type="ARBA" id="ARBA00022692"/>
    </source>
</evidence>
<dbReference type="PROSITE" id="PS51034">
    <property type="entry name" value="ZP_2"/>
    <property type="match status" value="1"/>
</dbReference>
<evidence type="ECO:0000313" key="12">
    <source>
        <dbReference type="Proteomes" id="UP001432027"/>
    </source>
</evidence>
<evidence type="ECO:0000256" key="7">
    <source>
        <dbReference type="ARBA" id="ARBA00023136"/>
    </source>
</evidence>
<dbReference type="Proteomes" id="UP001432027">
    <property type="component" value="Unassembled WGS sequence"/>
</dbReference>
<feature type="transmembrane region" description="Helical" evidence="8">
    <location>
        <begin position="351"/>
        <end position="378"/>
    </location>
</feature>
<comment type="subcellular location">
    <subcellularLocation>
        <location evidence="1">Cell membrane</location>
        <topology evidence="1">Single-pass type I membrane protein</topology>
    </subcellularLocation>
</comment>
<dbReference type="InterPro" id="IPR001507">
    <property type="entry name" value="ZP_dom"/>
</dbReference>
<dbReference type="GO" id="GO:0005886">
    <property type="term" value="C:plasma membrane"/>
    <property type="evidence" value="ECO:0007669"/>
    <property type="project" value="UniProtKB-SubCell"/>
</dbReference>
<dbReference type="Pfam" id="PF25301">
    <property type="entry name" value="CUT_C"/>
    <property type="match status" value="1"/>
</dbReference>
<evidence type="ECO:0000256" key="2">
    <source>
        <dbReference type="ARBA" id="ARBA00022460"/>
    </source>
</evidence>
<dbReference type="PANTHER" id="PTHR22907:SF7">
    <property type="entry name" value="ZP DOMAIN-CONTAINING PROTEIN"/>
    <property type="match status" value="1"/>
</dbReference>
<name>A0AAV5UFT4_9BILA</name>
<dbReference type="PANTHER" id="PTHR22907">
    <property type="entry name" value="GH04558P"/>
    <property type="match status" value="1"/>
</dbReference>
<keyword evidence="7 8" id="KW-0472">Membrane</keyword>
<gene>
    <name evidence="11" type="ORF">PENTCL1PPCAC_27727</name>
</gene>
<keyword evidence="4 8" id="KW-0812">Transmembrane</keyword>
<dbReference type="GO" id="GO:0042302">
    <property type="term" value="F:structural constituent of cuticle"/>
    <property type="evidence" value="ECO:0007669"/>
    <property type="project" value="UniProtKB-KW"/>
</dbReference>
<feature type="domain" description="ZP" evidence="10">
    <location>
        <begin position="39"/>
        <end position="281"/>
    </location>
</feature>
<feature type="chain" id="PRO_5043988953" description="ZP domain-containing protein" evidence="9">
    <location>
        <begin position="26"/>
        <end position="390"/>
    </location>
</feature>
<organism evidence="11 12">
    <name type="scientific">Pristionchus entomophagus</name>
    <dbReference type="NCBI Taxonomy" id="358040"/>
    <lineage>
        <taxon>Eukaryota</taxon>
        <taxon>Metazoa</taxon>
        <taxon>Ecdysozoa</taxon>
        <taxon>Nematoda</taxon>
        <taxon>Chromadorea</taxon>
        <taxon>Rhabditida</taxon>
        <taxon>Rhabditina</taxon>
        <taxon>Diplogasteromorpha</taxon>
        <taxon>Diplogasteroidea</taxon>
        <taxon>Neodiplogasteridae</taxon>
        <taxon>Pristionchus</taxon>
    </lineage>
</organism>
<evidence type="ECO:0000256" key="9">
    <source>
        <dbReference type="SAM" id="SignalP"/>
    </source>
</evidence>
<keyword evidence="3" id="KW-1003">Cell membrane</keyword>